<evidence type="ECO:0000313" key="1">
    <source>
        <dbReference type="EMBL" id="RZC49707.1"/>
    </source>
</evidence>
<dbReference type="AlphaFoldDB" id="A0A4Y7ILW1"/>
<organism evidence="1 2">
    <name type="scientific">Papaver somniferum</name>
    <name type="common">Opium poppy</name>
    <dbReference type="NCBI Taxonomy" id="3469"/>
    <lineage>
        <taxon>Eukaryota</taxon>
        <taxon>Viridiplantae</taxon>
        <taxon>Streptophyta</taxon>
        <taxon>Embryophyta</taxon>
        <taxon>Tracheophyta</taxon>
        <taxon>Spermatophyta</taxon>
        <taxon>Magnoliopsida</taxon>
        <taxon>Ranunculales</taxon>
        <taxon>Papaveraceae</taxon>
        <taxon>Papaveroideae</taxon>
        <taxon>Papaver</taxon>
    </lineage>
</organism>
<gene>
    <name evidence="1" type="ORF">C5167_018121</name>
</gene>
<proteinExistence type="predicted"/>
<protein>
    <recommendedName>
        <fullName evidence="3">Fatty acid hydroxylase domain-containing protein</fullName>
    </recommendedName>
</protein>
<accession>A0A4Y7ILW1</accession>
<dbReference type="InterPro" id="IPR050307">
    <property type="entry name" value="Sterol_Desaturase_Related"/>
</dbReference>
<dbReference type="OMA" id="ASEPAYH"/>
<dbReference type="PANTHER" id="PTHR11863">
    <property type="entry name" value="STEROL DESATURASE"/>
    <property type="match status" value="1"/>
</dbReference>
<dbReference type="EMBL" id="CM010716">
    <property type="protein sequence ID" value="RZC49707.1"/>
    <property type="molecule type" value="Genomic_DNA"/>
</dbReference>
<dbReference type="Gramene" id="RZC49707">
    <property type="protein sequence ID" value="RZC49707"/>
    <property type="gene ID" value="C5167_018121"/>
</dbReference>
<keyword evidence="2" id="KW-1185">Reference proteome</keyword>
<evidence type="ECO:0008006" key="3">
    <source>
        <dbReference type="Google" id="ProtNLM"/>
    </source>
</evidence>
<name>A0A4Y7ILW1_PAPSO</name>
<sequence length="137" mass="15403">MAILVIASVNPPSYHALHHTQFRKNYSLFVPLYDYMYGTIDTSTDHIYETSLKRTEESPDVVHLTHPTTPDSIYHLRLGFASLASEPAYHNSTSNTTYKKEKQRGGINRLIEEAILDADKAGVKVLSLGLLNQARKS</sequence>
<evidence type="ECO:0000313" key="2">
    <source>
        <dbReference type="Proteomes" id="UP000316621"/>
    </source>
</evidence>
<reference evidence="1 2" key="1">
    <citation type="journal article" date="2018" name="Science">
        <title>The opium poppy genome and morphinan production.</title>
        <authorList>
            <person name="Guo L."/>
            <person name="Winzer T."/>
            <person name="Yang X."/>
            <person name="Li Y."/>
            <person name="Ning Z."/>
            <person name="He Z."/>
            <person name="Teodor R."/>
            <person name="Lu Y."/>
            <person name="Bowser T.A."/>
            <person name="Graham I.A."/>
            <person name="Ye K."/>
        </authorList>
    </citation>
    <scope>NUCLEOTIDE SEQUENCE [LARGE SCALE GENOMIC DNA]</scope>
    <source>
        <strain evidence="2">cv. HN1</strain>
        <tissue evidence="1">Leaves</tissue>
    </source>
</reference>
<dbReference type="Proteomes" id="UP000316621">
    <property type="component" value="Chromosome 2"/>
</dbReference>